<proteinExistence type="predicted"/>
<organism evidence="1 2">
    <name type="scientific">Paralcaligenes ureilyticus</name>
    <dbReference type="NCBI Taxonomy" id="627131"/>
    <lineage>
        <taxon>Bacteria</taxon>
        <taxon>Pseudomonadati</taxon>
        <taxon>Pseudomonadota</taxon>
        <taxon>Betaproteobacteria</taxon>
        <taxon>Burkholderiales</taxon>
        <taxon>Alcaligenaceae</taxon>
        <taxon>Paralcaligenes</taxon>
    </lineage>
</organism>
<dbReference type="RefSeq" id="WP_207915030.1">
    <property type="nucleotide sequence ID" value="NZ_SMAJ01000001.1"/>
</dbReference>
<name>A0A4R3MDF7_9BURK</name>
<reference evidence="1 2" key="1">
    <citation type="submission" date="2019-03" db="EMBL/GenBank/DDBJ databases">
        <title>Genomic Encyclopedia of Type Strains, Phase IV (KMG-IV): sequencing the most valuable type-strain genomes for metagenomic binning, comparative biology and taxonomic classification.</title>
        <authorList>
            <person name="Goeker M."/>
        </authorList>
    </citation>
    <scope>NUCLEOTIDE SEQUENCE [LARGE SCALE GENOMIC DNA]</scope>
    <source>
        <strain evidence="1 2">DSM 24591</strain>
    </source>
</reference>
<evidence type="ECO:0000313" key="1">
    <source>
        <dbReference type="EMBL" id="TCT10953.1"/>
    </source>
</evidence>
<dbReference type="AlphaFoldDB" id="A0A4R3MDF7"/>
<dbReference type="Proteomes" id="UP000295525">
    <property type="component" value="Unassembled WGS sequence"/>
</dbReference>
<gene>
    <name evidence="1" type="ORF">EDC26_101175</name>
</gene>
<keyword evidence="2" id="KW-1185">Reference proteome</keyword>
<evidence type="ECO:0000313" key="2">
    <source>
        <dbReference type="Proteomes" id="UP000295525"/>
    </source>
</evidence>
<comment type="caution">
    <text evidence="1">The sequence shown here is derived from an EMBL/GenBank/DDBJ whole genome shotgun (WGS) entry which is preliminary data.</text>
</comment>
<sequence>MTDEEIDRLLTLPKTVLNPRARGKIERGARKINYDLSSDAGRFSLYIRQNVRISFNFSCGLLYFGQAGAEKITLARYNGSDHPHANAIEESGRTIHGCHIHKATARYIAAGMKPESYAELTSRYTDLRGAIVALVDDCRITGLPSSLTETDTSHAQAQLELFDDSDN</sequence>
<dbReference type="EMBL" id="SMAJ01000001">
    <property type="protein sequence ID" value="TCT10953.1"/>
    <property type="molecule type" value="Genomic_DNA"/>
</dbReference>
<accession>A0A4R3MDF7</accession>
<protein>
    <submittedName>
        <fullName evidence="1">Uncharacterized protein</fullName>
    </submittedName>
</protein>